<keyword evidence="3" id="KW-0732">Signal</keyword>
<feature type="chain" id="PRO_5013372745" description="Transmembrane protein" evidence="3">
    <location>
        <begin position="23"/>
        <end position="105"/>
    </location>
</feature>
<feature type="region of interest" description="Disordered" evidence="1">
    <location>
        <begin position="54"/>
        <end position="74"/>
    </location>
</feature>
<keyword evidence="2" id="KW-1133">Transmembrane helix</keyword>
<evidence type="ECO:0008006" key="7">
    <source>
        <dbReference type="Google" id="ProtNLM"/>
    </source>
</evidence>
<name>A0A251VDS2_HELAN</name>
<dbReference type="AlphaFoldDB" id="A0A251VDS2"/>
<evidence type="ECO:0000256" key="1">
    <source>
        <dbReference type="SAM" id="MobiDB-lite"/>
    </source>
</evidence>
<reference evidence="4" key="3">
    <citation type="submission" date="2020-06" db="EMBL/GenBank/DDBJ databases">
        <title>Helianthus annuus Genome sequencing and assembly Release 2.</title>
        <authorList>
            <person name="Gouzy J."/>
            <person name="Langlade N."/>
            <person name="Munos S."/>
        </authorList>
    </citation>
    <scope>NUCLEOTIDE SEQUENCE</scope>
    <source>
        <tissue evidence="4">Leaves</tissue>
    </source>
</reference>
<dbReference type="EMBL" id="MNCJ02000319">
    <property type="protein sequence ID" value="KAF5808518.1"/>
    <property type="molecule type" value="Genomic_DNA"/>
</dbReference>
<dbReference type="InParanoid" id="A0A251VDS2"/>
<evidence type="ECO:0000256" key="2">
    <source>
        <dbReference type="SAM" id="Phobius"/>
    </source>
</evidence>
<keyword evidence="2" id="KW-0472">Membrane</keyword>
<feature type="transmembrane region" description="Helical" evidence="2">
    <location>
        <begin position="87"/>
        <end position="104"/>
    </location>
</feature>
<dbReference type="Gramene" id="mRNA:HanXRQr2_Chr04g0146331">
    <property type="protein sequence ID" value="mRNA:HanXRQr2_Chr04g0146331"/>
    <property type="gene ID" value="HanXRQr2_Chr04g0146331"/>
</dbReference>
<evidence type="ECO:0000313" key="4">
    <source>
        <dbReference type="EMBL" id="KAF5808518.1"/>
    </source>
</evidence>
<gene>
    <name evidence="5" type="ORF">HannXRQ_Chr03g0090661</name>
    <name evidence="4" type="ORF">HanXRQr2_Chr04g0146331</name>
</gene>
<dbReference type="Proteomes" id="UP000215914">
    <property type="component" value="Chromosome 3"/>
</dbReference>
<accession>A0A251VDS2</accession>
<feature type="compositionally biased region" description="Polar residues" evidence="1">
    <location>
        <begin position="64"/>
        <end position="74"/>
    </location>
</feature>
<keyword evidence="6" id="KW-1185">Reference proteome</keyword>
<dbReference type="EMBL" id="CM007892">
    <property type="protein sequence ID" value="OTG32801.1"/>
    <property type="molecule type" value="Genomic_DNA"/>
</dbReference>
<protein>
    <recommendedName>
        <fullName evidence="7">Transmembrane protein</fullName>
    </recommendedName>
</protein>
<sequence length="105" mass="11496">MKSKKLGFLFLLLCVQFISSLAFESQEEKVPIDMDGNSYGRVDGVNHDEIVLSKGSSGKGTYGGQNNRPPNTKKSQAASMLLNEPGYMLKVVISVIVITNIILIY</sequence>
<keyword evidence="2" id="KW-0812">Transmembrane</keyword>
<organism evidence="5 6">
    <name type="scientific">Helianthus annuus</name>
    <name type="common">Common sunflower</name>
    <dbReference type="NCBI Taxonomy" id="4232"/>
    <lineage>
        <taxon>Eukaryota</taxon>
        <taxon>Viridiplantae</taxon>
        <taxon>Streptophyta</taxon>
        <taxon>Embryophyta</taxon>
        <taxon>Tracheophyta</taxon>
        <taxon>Spermatophyta</taxon>
        <taxon>Magnoliopsida</taxon>
        <taxon>eudicotyledons</taxon>
        <taxon>Gunneridae</taxon>
        <taxon>Pentapetalae</taxon>
        <taxon>asterids</taxon>
        <taxon>campanulids</taxon>
        <taxon>Asterales</taxon>
        <taxon>Asteraceae</taxon>
        <taxon>Asteroideae</taxon>
        <taxon>Heliantheae alliance</taxon>
        <taxon>Heliantheae</taxon>
        <taxon>Helianthus</taxon>
    </lineage>
</organism>
<reference evidence="4 6" key="1">
    <citation type="journal article" date="2017" name="Nature">
        <title>The sunflower genome provides insights into oil metabolism, flowering and Asterid evolution.</title>
        <authorList>
            <person name="Badouin H."/>
            <person name="Gouzy J."/>
            <person name="Grassa C.J."/>
            <person name="Murat F."/>
            <person name="Staton S.E."/>
            <person name="Cottret L."/>
            <person name="Lelandais-Briere C."/>
            <person name="Owens G.L."/>
            <person name="Carrere S."/>
            <person name="Mayjonade B."/>
            <person name="Legrand L."/>
            <person name="Gill N."/>
            <person name="Kane N.C."/>
            <person name="Bowers J.E."/>
            <person name="Hubner S."/>
            <person name="Bellec A."/>
            <person name="Berard A."/>
            <person name="Berges H."/>
            <person name="Blanchet N."/>
            <person name="Boniface M.C."/>
            <person name="Brunel D."/>
            <person name="Catrice O."/>
            <person name="Chaidir N."/>
            <person name="Claudel C."/>
            <person name="Donnadieu C."/>
            <person name="Faraut T."/>
            <person name="Fievet G."/>
            <person name="Helmstetter N."/>
            <person name="King M."/>
            <person name="Knapp S.J."/>
            <person name="Lai Z."/>
            <person name="Le Paslier M.C."/>
            <person name="Lippi Y."/>
            <person name="Lorenzon L."/>
            <person name="Mandel J.R."/>
            <person name="Marage G."/>
            <person name="Marchand G."/>
            <person name="Marquand E."/>
            <person name="Bret-Mestries E."/>
            <person name="Morien E."/>
            <person name="Nambeesan S."/>
            <person name="Nguyen T."/>
            <person name="Pegot-Espagnet P."/>
            <person name="Pouilly N."/>
            <person name="Raftis F."/>
            <person name="Sallet E."/>
            <person name="Schiex T."/>
            <person name="Thomas J."/>
            <person name="Vandecasteele C."/>
            <person name="Vares D."/>
            <person name="Vear F."/>
            <person name="Vautrin S."/>
            <person name="Crespi M."/>
            <person name="Mangin B."/>
            <person name="Burke J.M."/>
            <person name="Salse J."/>
            <person name="Munos S."/>
            <person name="Vincourt P."/>
            <person name="Rieseberg L.H."/>
            <person name="Langlade N.B."/>
        </authorList>
    </citation>
    <scope>NUCLEOTIDE SEQUENCE [LARGE SCALE GENOMIC DNA]</scope>
    <source>
        <strain evidence="6">cv. SF193</strain>
        <tissue evidence="4">Leaves</tissue>
    </source>
</reference>
<feature type="signal peptide" evidence="3">
    <location>
        <begin position="1"/>
        <end position="22"/>
    </location>
</feature>
<proteinExistence type="predicted"/>
<reference evidence="5" key="2">
    <citation type="submission" date="2017-02" db="EMBL/GenBank/DDBJ databases">
        <title>Sunflower complete genome.</title>
        <authorList>
            <person name="Langlade N."/>
            <person name="Munos S."/>
        </authorList>
    </citation>
    <scope>NUCLEOTIDE SEQUENCE [LARGE SCALE GENOMIC DNA]</scope>
    <source>
        <tissue evidence="5">Leaves</tissue>
    </source>
</reference>
<evidence type="ECO:0000313" key="6">
    <source>
        <dbReference type="Proteomes" id="UP000215914"/>
    </source>
</evidence>
<evidence type="ECO:0000313" key="5">
    <source>
        <dbReference type="EMBL" id="OTG32801.1"/>
    </source>
</evidence>
<evidence type="ECO:0000256" key="3">
    <source>
        <dbReference type="SAM" id="SignalP"/>
    </source>
</evidence>